<dbReference type="PANTHER" id="PTHR46696:SF6">
    <property type="entry name" value="P450, PUTATIVE (EUROFUNG)-RELATED"/>
    <property type="match status" value="1"/>
</dbReference>
<evidence type="ECO:0008006" key="4">
    <source>
        <dbReference type="Google" id="ProtNLM"/>
    </source>
</evidence>
<name>A0A1I7GTN8_9GAMM</name>
<evidence type="ECO:0000313" key="2">
    <source>
        <dbReference type="EMBL" id="SFU51790.1"/>
    </source>
</evidence>
<evidence type="ECO:0000313" key="3">
    <source>
        <dbReference type="Proteomes" id="UP000198693"/>
    </source>
</evidence>
<dbReference type="PRINTS" id="PR00359">
    <property type="entry name" value="BP450"/>
</dbReference>
<dbReference type="STRING" id="463301.SAMN04487955_103239"/>
<dbReference type="CDD" id="cd11079">
    <property type="entry name" value="Cyp_unk"/>
    <property type="match status" value="1"/>
</dbReference>
<dbReference type="GO" id="GO:0004497">
    <property type="term" value="F:monooxygenase activity"/>
    <property type="evidence" value="ECO:0007669"/>
    <property type="project" value="InterPro"/>
</dbReference>
<comment type="similarity">
    <text evidence="1">Belongs to the cytochrome P450 family.</text>
</comment>
<organism evidence="2 3">
    <name type="scientific">Halomonas korlensis</name>
    <dbReference type="NCBI Taxonomy" id="463301"/>
    <lineage>
        <taxon>Bacteria</taxon>
        <taxon>Pseudomonadati</taxon>
        <taxon>Pseudomonadota</taxon>
        <taxon>Gammaproteobacteria</taxon>
        <taxon>Oceanospirillales</taxon>
        <taxon>Halomonadaceae</taxon>
        <taxon>Halomonas</taxon>
    </lineage>
</organism>
<dbReference type="InterPro" id="IPR001128">
    <property type="entry name" value="Cyt_P450"/>
</dbReference>
<dbReference type="RefSeq" id="WP_089793905.1">
    <property type="nucleotide sequence ID" value="NZ_FPBP01000003.1"/>
</dbReference>
<dbReference type="Gene3D" id="1.10.630.10">
    <property type="entry name" value="Cytochrome P450"/>
    <property type="match status" value="1"/>
</dbReference>
<proteinExistence type="inferred from homology"/>
<dbReference type="SUPFAM" id="SSF48264">
    <property type="entry name" value="Cytochrome P450"/>
    <property type="match status" value="1"/>
</dbReference>
<dbReference type="GO" id="GO:0020037">
    <property type="term" value="F:heme binding"/>
    <property type="evidence" value="ECO:0007669"/>
    <property type="project" value="InterPro"/>
</dbReference>
<keyword evidence="3" id="KW-1185">Reference proteome</keyword>
<protein>
    <recommendedName>
        <fullName evidence="4">Cytochrome P450</fullName>
    </recommendedName>
</protein>
<gene>
    <name evidence="2" type="ORF">SAMN04487955_103239</name>
</gene>
<dbReference type="PANTHER" id="PTHR46696">
    <property type="entry name" value="P450, PUTATIVE (EUROFUNG)-RELATED"/>
    <property type="match status" value="1"/>
</dbReference>
<dbReference type="EMBL" id="FPBP01000003">
    <property type="protein sequence ID" value="SFU51790.1"/>
    <property type="molecule type" value="Genomic_DNA"/>
</dbReference>
<sequence>MSNKIHQDWDPRAGNVLDDQIAAYDAMRGSCPVAFSDYLQWSLFRHEDVMRVLEDHETFSNAASRHLSVPNAMDPPEHTRFRRLIEPYFGPNAMAVFAPRCRDIAEDVVARLPINGEVEAMAKMGQDFALEIQCAFMGWPTSLHEPLRAWVERQQSATLAGDREALGELALEFDGVIREQLQSRRKAGDAAPDDVTTRIMNETVEGRALTDEEIVSILRNWTVGELGTISASIGILMHYLAANPEFQARLRAEPSLLPAAIDEILRLDAPLMSNRRITTRPVEIGGRRLAAGERLTILWGSANRDEAVFGDPDEVRLDRDPQDNLLYGAGIHVCPGAPLARMELHLFMEALLDTTVELAPVTERPAVRALYPAGGYSEVPLRVRTRKLAGKTP</sequence>
<reference evidence="3" key="1">
    <citation type="submission" date="2016-10" db="EMBL/GenBank/DDBJ databases">
        <authorList>
            <person name="Varghese N."/>
            <person name="Submissions S."/>
        </authorList>
    </citation>
    <scope>NUCLEOTIDE SEQUENCE [LARGE SCALE GENOMIC DNA]</scope>
    <source>
        <strain evidence="3">CGMCC 1.6981</strain>
    </source>
</reference>
<evidence type="ECO:0000256" key="1">
    <source>
        <dbReference type="ARBA" id="ARBA00010617"/>
    </source>
</evidence>
<dbReference type="Proteomes" id="UP000198693">
    <property type="component" value="Unassembled WGS sequence"/>
</dbReference>
<dbReference type="GO" id="GO:0016705">
    <property type="term" value="F:oxidoreductase activity, acting on paired donors, with incorporation or reduction of molecular oxygen"/>
    <property type="evidence" value="ECO:0007669"/>
    <property type="project" value="InterPro"/>
</dbReference>
<dbReference type="OrthoDB" id="4258484at2"/>
<dbReference type="AlphaFoldDB" id="A0A1I7GTN8"/>
<dbReference type="InterPro" id="IPR002397">
    <property type="entry name" value="Cyt_P450_B"/>
</dbReference>
<dbReference type="GO" id="GO:0005506">
    <property type="term" value="F:iron ion binding"/>
    <property type="evidence" value="ECO:0007669"/>
    <property type="project" value="InterPro"/>
</dbReference>
<accession>A0A1I7GTN8</accession>
<dbReference type="InterPro" id="IPR036396">
    <property type="entry name" value="Cyt_P450_sf"/>
</dbReference>
<dbReference type="Pfam" id="PF00067">
    <property type="entry name" value="p450"/>
    <property type="match status" value="1"/>
</dbReference>